<dbReference type="HOGENOM" id="CLU_051989_6_1_10"/>
<dbReference type="InterPro" id="IPR036514">
    <property type="entry name" value="SGNH_hydro_sf"/>
</dbReference>
<protein>
    <submittedName>
        <fullName evidence="2">Lysophospholipase L1-like esterase</fullName>
    </submittedName>
</protein>
<dbReference type="SUPFAM" id="SSF52266">
    <property type="entry name" value="SGNH hydrolase"/>
    <property type="match status" value="1"/>
</dbReference>
<proteinExistence type="predicted"/>
<dbReference type="STRING" id="867902.Ornrh_2193"/>
<sequence>MKKIAIILSFSSLCVFGQNQYSPYYYQRVSLFEELPITPNDVVFLGNSITDGAEWQELFPDVSIKNRGISGDVCQGVLDRLEPIVSGKPSKVFLLIGTNDLAHKVSNDSVVSGIKTIVKTIQQESPKTKIYLQSILPVNDSFTKFKGHYARINDIPLINAELKAWASKVGITYIDLYKDFVIPNTHQLNPDFTNDGLHLLGKAYVHWAKLIKPYLNER</sequence>
<dbReference type="Proteomes" id="UP000006051">
    <property type="component" value="Chromosome"/>
</dbReference>
<dbReference type="InterPro" id="IPR013830">
    <property type="entry name" value="SGNH_hydro"/>
</dbReference>
<dbReference type="EMBL" id="CP003283">
    <property type="protein sequence ID" value="AFL98324.1"/>
    <property type="molecule type" value="Genomic_DNA"/>
</dbReference>
<evidence type="ECO:0000313" key="3">
    <source>
        <dbReference type="Proteomes" id="UP000006051"/>
    </source>
</evidence>
<dbReference type="RefSeq" id="WP_014791827.1">
    <property type="nucleotide sequence ID" value="NC_018016.1"/>
</dbReference>
<accession>I4A2Z0</accession>
<organism evidence="2 3">
    <name type="scientific">Ornithobacterium rhinotracheale (strain ATCC 51463 / DSM 15997 / CCUG 23171 / CIP 104009 / LMG 9086)</name>
    <dbReference type="NCBI Taxonomy" id="867902"/>
    <lineage>
        <taxon>Bacteria</taxon>
        <taxon>Pseudomonadati</taxon>
        <taxon>Bacteroidota</taxon>
        <taxon>Flavobacteriia</taxon>
        <taxon>Flavobacteriales</taxon>
        <taxon>Weeksellaceae</taxon>
        <taxon>Ornithobacterium</taxon>
    </lineage>
</organism>
<evidence type="ECO:0000313" key="2">
    <source>
        <dbReference type="EMBL" id="AFL98324.1"/>
    </source>
</evidence>
<dbReference type="eggNOG" id="COG2755">
    <property type="taxonomic scope" value="Bacteria"/>
</dbReference>
<gene>
    <name evidence="2" type="ordered locus">Ornrh_2193</name>
</gene>
<dbReference type="InterPro" id="IPR051532">
    <property type="entry name" value="Ester_Hydrolysis_Enzymes"/>
</dbReference>
<feature type="domain" description="SGNH hydrolase-type esterase" evidence="1">
    <location>
        <begin position="44"/>
        <end position="201"/>
    </location>
</feature>
<dbReference type="PANTHER" id="PTHR30383:SF5">
    <property type="entry name" value="SGNH HYDROLASE-TYPE ESTERASE DOMAIN-CONTAINING PROTEIN"/>
    <property type="match status" value="1"/>
</dbReference>
<name>I4A2Z0_ORNRL</name>
<keyword evidence="3" id="KW-1185">Reference proteome</keyword>
<dbReference type="Gene3D" id="3.40.50.1110">
    <property type="entry name" value="SGNH hydrolase"/>
    <property type="match status" value="1"/>
</dbReference>
<dbReference type="GO" id="GO:0004622">
    <property type="term" value="F:phosphatidylcholine lysophospholipase activity"/>
    <property type="evidence" value="ECO:0007669"/>
    <property type="project" value="TreeGrafter"/>
</dbReference>
<dbReference type="KEGG" id="orh:Ornrh_2193"/>
<evidence type="ECO:0000259" key="1">
    <source>
        <dbReference type="Pfam" id="PF13472"/>
    </source>
</evidence>
<reference evidence="2 3" key="1">
    <citation type="submission" date="2012-06" db="EMBL/GenBank/DDBJ databases">
        <title>The complete genome of Ornithobacterium rhinotracheale DSM 15997.</title>
        <authorList>
            <consortium name="US DOE Joint Genome Institute (JGI-PGF)"/>
            <person name="Lucas S."/>
            <person name="Copeland A."/>
            <person name="Lapidus A."/>
            <person name="Goodwin L."/>
            <person name="Pitluck S."/>
            <person name="Peters L."/>
            <person name="Mikhailova N."/>
            <person name="Teshima H."/>
            <person name="Kyrpides N."/>
            <person name="Mavromatis K."/>
            <person name="Pagani I."/>
            <person name="Ivanova N."/>
            <person name="Ovchinnikova G."/>
            <person name="Zeytun A."/>
            <person name="Detter J.C."/>
            <person name="Han C."/>
            <person name="Land M."/>
            <person name="Hauser L."/>
            <person name="Markowitz V."/>
            <person name="Cheng J.-F."/>
            <person name="Hugenholtz P."/>
            <person name="Woyke T."/>
            <person name="Wu D."/>
            <person name="Lang E."/>
            <person name="Kopitz M."/>
            <person name="Brambilla E."/>
            <person name="Klenk H.-P."/>
            <person name="Eisen J.A."/>
        </authorList>
    </citation>
    <scope>NUCLEOTIDE SEQUENCE [LARGE SCALE GENOMIC DNA]</scope>
    <source>
        <strain evidence="3">ATCC 51463 / DSM 15997 / CCUG 23171 / LMG 9086</strain>
    </source>
</reference>
<dbReference type="PANTHER" id="PTHR30383">
    <property type="entry name" value="THIOESTERASE 1/PROTEASE 1/LYSOPHOSPHOLIPASE L1"/>
    <property type="match status" value="1"/>
</dbReference>
<dbReference type="GeneID" id="97258774"/>
<dbReference type="Pfam" id="PF13472">
    <property type="entry name" value="Lipase_GDSL_2"/>
    <property type="match status" value="1"/>
</dbReference>
<dbReference type="AlphaFoldDB" id="I4A2Z0"/>
<dbReference type="GeneID" id="71570266"/>